<reference evidence="2 3" key="1">
    <citation type="journal article" date="2021" name="Microorganisms">
        <title>Bacterial Dimethylsulfoniopropionate Biosynthesis in the East China Sea.</title>
        <authorList>
            <person name="Liu J."/>
            <person name="Zhang Y."/>
            <person name="Liu J."/>
            <person name="Zhong H."/>
            <person name="Williams B.T."/>
            <person name="Zheng Y."/>
            <person name="Curson A.R.J."/>
            <person name="Sun C."/>
            <person name="Sun H."/>
            <person name="Song D."/>
            <person name="Wagner Mackenzie B."/>
            <person name="Bermejo Martinez A."/>
            <person name="Todd J.D."/>
            <person name="Zhang X.H."/>
        </authorList>
    </citation>
    <scope>NUCLEOTIDE SEQUENCE [LARGE SCALE GENOMIC DNA]</scope>
    <source>
        <strain evidence="2 3">ESS08</strain>
    </source>
</reference>
<accession>A0A944CNN5</accession>
<keyword evidence="2" id="KW-0378">Hydrolase</keyword>
<feature type="domain" description="Serine aminopeptidase S33" evidence="1">
    <location>
        <begin position="66"/>
        <end position="285"/>
    </location>
</feature>
<proteinExistence type="predicted"/>
<evidence type="ECO:0000313" key="3">
    <source>
        <dbReference type="Proteomes" id="UP000761411"/>
    </source>
</evidence>
<dbReference type="SUPFAM" id="SSF53474">
    <property type="entry name" value="alpha/beta-Hydrolases"/>
    <property type="match status" value="1"/>
</dbReference>
<dbReference type="PANTHER" id="PTHR43265:SF1">
    <property type="entry name" value="ESTERASE ESTD"/>
    <property type="match status" value="1"/>
</dbReference>
<dbReference type="Pfam" id="PF12146">
    <property type="entry name" value="Hydrolase_4"/>
    <property type="match status" value="1"/>
</dbReference>
<name>A0A944CNN5_9BACI</name>
<dbReference type="InterPro" id="IPR022742">
    <property type="entry name" value="Hydrolase_4"/>
</dbReference>
<dbReference type="PANTHER" id="PTHR43265">
    <property type="entry name" value="ESTERASE ESTD"/>
    <property type="match status" value="1"/>
</dbReference>
<dbReference type="InterPro" id="IPR053145">
    <property type="entry name" value="AB_hydrolase_Est10"/>
</dbReference>
<dbReference type="AlphaFoldDB" id="A0A944CNN5"/>
<evidence type="ECO:0000259" key="1">
    <source>
        <dbReference type="Pfam" id="PF12146"/>
    </source>
</evidence>
<gene>
    <name evidence="2" type="ORF">DYI25_19175</name>
</gene>
<dbReference type="Gene3D" id="3.40.50.1820">
    <property type="entry name" value="alpha/beta hydrolase"/>
    <property type="match status" value="1"/>
</dbReference>
<evidence type="ECO:0000313" key="2">
    <source>
        <dbReference type="EMBL" id="MBS8266548.1"/>
    </source>
</evidence>
<dbReference type="GO" id="GO:0052689">
    <property type="term" value="F:carboxylic ester hydrolase activity"/>
    <property type="evidence" value="ECO:0007669"/>
    <property type="project" value="TreeGrafter"/>
</dbReference>
<keyword evidence="3" id="KW-1185">Reference proteome</keyword>
<protein>
    <submittedName>
        <fullName evidence="2">Alpha/beta hydrolase</fullName>
    </submittedName>
</protein>
<dbReference type="InterPro" id="IPR029058">
    <property type="entry name" value="AB_hydrolase_fold"/>
</dbReference>
<dbReference type="Proteomes" id="UP000761411">
    <property type="component" value="Unassembled WGS sequence"/>
</dbReference>
<comment type="caution">
    <text evidence="2">The sequence shown here is derived from an EMBL/GenBank/DDBJ whole genome shotgun (WGS) entry which is preliminary data.</text>
</comment>
<dbReference type="EMBL" id="QTKX01000003">
    <property type="protein sequence ID" value="MBS8266548.1"/>
    <property type="molecule type" value="Genomic_DNA"/>
</dbReference>
<organism evidence="2 3">
    <name type="scientific">Mesobacillus boroniphilus</name>
    <dbReference type="NCBI Taxonomy" id="308892"/>
    <lineage>
        <taxon>Bacteria</taxon>
        <taxon>Bacillati</taxon>
        <taxon>Bacillota</taxon>
        <taxon>Bacilli</taxon>
        <taxon>Bacillales</taxon>
        <taxon>Bacillaceae</taxon>
        <taxon>Mesobacillus</taxon>
    </lineage>
</organism>
<sequence length="325" mass="36324">MKRGIRMMNAQMVKEEISFKSDVSLKGTLLIPDQGKETYPAMVFLPGSGKLNRDGSTPKGKFKFDLYKDLAELCTSLGFVTFRYDKRGVGESEGDFHSAGLSDALNDAEAALDMLAAHPKVEPSKLIIIGHSEGCMVGTALNTRRPASGLVLLSGGGETLKEALDHQRQLLYKEMREKKGIQGFIIKKLNTLDKAEKQAQGTYKKMVESDKDVMKTLGFIKMPAKYFREHFALNIEEALTKVACPVLAINGTKDFQANPEKLKRIEQFVQGECEIHVVENMDHGLKEQLTPMSPSTYKKDYLKTIGKPIHPEAVKHLTSWLQRYL</sequence>